<feature type="transmembrane region" description="Helical" evidence="1">
    <location>
        <begin position="289"/>
        <end position="310"/>
    </location>
</feature>
<dbReference type="RefSeq" id="WP_161747352.1">
    <property type="nucleotide sequence ID" value="NZ_JAAAMV010000040.1"/>
</dbReference>
<dbReference type="InterPro" id="IPR052529">
    <property type="entry name" value="Bact_Transport_Assoc"/>
</dbReference>
<organism evidence="3 4">
    <name type="scientific">Paenibacillus glycinis</name>
    <dbReference type="NCBI Taxonomy" id="2697035"/>
    <lineage>
        <taxon>Bacteria</taxon>
        <taxon>Bacillati</taxon>
        <taxon>Bacillota</taxon>
        <taxon>Bacilli</taxon>
        <taxon>Bacillales</taxon>
        <taxon>Paenibacillaceae</taxon>
        <taxon>Paenibacillus</taxon>
    </lineage>
</organism>
<feature type="transmembrane region" description="Helical" evidence="1">
    <location>
        <begin position="330"/>
        <end position="350"/>
    </location>
</feature>
<proteinExistence type="predicted"/>
<feature type="transmembrane region" description="Helical" evidence="1">
    <location>
        <begin position="256"/>
        <end position="277"/>
    </location>
</feature>
<keyword evidence="1" id="KW-0812">Transmembrane</keyword>
<dbReference type="PANTHER" id="PTHR30590:SF3">
    <property type="entry name" value="HYPOTHETICAL MEMBRANE SPANNING PROTEIN"/>
    <property type="match status" value="1"/>
</dbReference>
<protein>
    <submittedName>
        <fullName evidence="3">DUF418 domain-containing protein</fullName>
    </submittedName>
</protein>
<comment type="caution">
    <text evidence="3">The sequence shown here is derived from an EMBL/GenBank/DDBJ whole genome shotgun (WGS) entry which is preliminary data.</text>
</comment>
<feature type="domain" description="DUF418" evidence="2">
    <location>
        <begin position="235"/>
        <end position="395"/>
    </location>
</feature>
<reference evidence="3 4" key="1">
    <citation type="submission" date="2020-01" db="EMBL/GenBank/DDBJ databases">
        <title>Paenibacillus soybeanensis sp. nov. isolated from the nodules of soybean (Glycine max(L.) Merr).</title>
        <authorList>
            <person name="Wang H."/>
        </authorList>
    </citation>
    <scope>NUCLEOTIDE SEQUENCE [LARGE SCALE GENOMIC DNA]</scope>
    <source>
        <strain evidence="3 4">T1</strain>
    </source>
</reference>
<feature type="transmembrane region" description="Helical" evidence="1">
    <location>
        <begin position="356"/>
        <end position="377"/>
    </location>
</feature>
<name>A0ABW9Y0E6_9BACL</name>
<accession>A0ABW9Y0E6</accession>
<feature type="transmembrane region" description="Helical" evidence="1">
    <location>
        <begin position="124"/>
        <end position="139"/>
    </location>
</feature>
<dbReference type="InterPro" id="IPR007349">
    <property type="entry name" value="DUF418"/>
</dbReference>
<gene>
    <name evidence="3" type="ORF">GT019_31210</name>
</gene>
<feature type="transmembrane region" description="Helical" evidence="1">
    <location>
        <begin position="21"/>
        <end position="42"/>
    </location>
</feature>
<feature type="transmembrane region" description="Helical" evidence="1">
    <location>
        <begin position="62"/>
        <end position="88"/>
    </location>
</feature>
<dbReference type="Proteomes" id="UP000665561">
    <property type="component" value="Unassembled WGS sequence"/>
</dbReference>
<keyword evidence="1" id="KW-0472">Membrane</keyword>
<evidence type="ECO:0000313" key="3">
    <source>
        <dbReference type="EMBL" id="NBD28354.1"/>
    </source>
</evidence>
<keyword evidence="4" id="KW-1185">Reference proteome</keyword>
<evidence type="ECO:0000313" key="4">
    <source>
        <dbReference type="Proteomes" id="UP000665561"/>
    </source>
</evidence>
<evidence type="ECO:0000256" key="1">
    <source>
        <dbReference type="SAM" id="Phobius"/>
    </source>
</evidence>
<feature type="transmembrane region" description="Helical" evidence="1">
    <location>
        <begin position="100"/>
        <end position="118"/>
    </location>
</feature>
<evidence type="ECO:0000259" key="2">
    <source>
        <dbReference type="Pfam" id="PF04235"/>
    </source>
</evidence>
<feature type="transmembrane region" description="Helical" evidence="1">
    <location>
        <begin position="146"/>
        <end position="166"/>
    </location>
</feature>
<feature type="transmembrane region" description="Helical" evidence="1">
    <location>
        <begin position="220"/>
        <end position="236"/>
    </location>
</feature>
<sequence>MIKLLPAANSERLSTIDVLRGLAVFGIFFVNVLYMSTTAIFFERNSIVPQGESAIDRGVRLVIEVFFTGKCYPLLAFLFGVGFCLLLNRAEQKGIRVYRFFLKRMFILFVIGAVHMLLLYGGDVLRTYALLGCLLLPFYRRRQRTVLKWAVGVLLVFLLMFSFSFIQPESVLKDDNASAYSTAEQGAAEATEAYRSGNYGEWFNFHLREDVLPALTSEQITYPSTFGLMLLGFYAGRVQLFQRIREFMPLLRKLRLWSGIVSLPVGSVLTMIRLGAIHAGAYEGIICQYLIYGFGIFLSFYYLLSMILLLQKPVAQKVLRPFQFVGRMTLTNYLLQSVISFVVFVGFGLYGKFDLLQVAGYCFAVFAVEIGLSRLWMSRFRFGPLEWVWRRLTYGTLKQPAGWSARNGSGHDHGSAS</sequence>
<dbReference type="EMBL" id="JAAAMV010000040">
    <property type="protein sequence ID" value="NBD28354.1"/>
    <property type="molecule type" value="Genomic_DNA"/>
</dbReference>
<keyword evidence="1" id="KW-1133">Transmembrane helix</keyword>
<dbReference type="PANTHER" id="PTHR30590">
    <property type="entry name" value="INNER MEMBRANE PROTEIN"/>
    <property type="match status" value="1"/>
</dbReference>
<dbReference type="Pfam" id="PF04235">
    <property type="entry name" value="DUF418"/>
    <property type="match status" value="1"/>
</dbReference>